<keyword evidence="2" id="KW-1185">Reference proteome</keyword>
<protein>
    <submittedName>
        <fullName evidence="1">Uncharacterized protein</fullName>
    </submittedName>
</protein>
<dbReference type="AlphaFoldDB" id="A0A835HBG0"/>
<dbReference type="Proteomes" id="UP000631114">
    <property type="component" value="Unassembled WGS sequence"/>
</dbReference>
<gene>
    <name evidence="1" type="ORF">IFM89_006711</name>
</gene>
<evidence type="ECO:0000313" key="2">
    <source>
        <dbReference type="Proteomes" id="UP000631114"/>
    </source>
</evidence>
<name>A0A835HBG0_9MAGN</name>
<sequence length="121" mass="13496">MIRTMMMILPNPATTVNYGLTIAPKGQDKLLEEFDVLLDKYTSFSLRKLTSIKTEEAKVLDDWVNDISGVFDAIENFGKNVMSTTSTVTIDLVSPGVAFGNFLEELKQARKAFELDEAIID</sequence>
<dbReference type="EMBL" id="JADFTS010000007">
    <property type="protein sequence ID" value="KAF9595965.1"/>
    <property type="molecule type" value="Genomic_DNA"/>
</dbReference>
<proteinExistence type="predicted"/>
<organism evidence="1 2">
    <name type="scientific">Coptis chinensis</name>
    <dbReference type="NCBI Taxonomy" id="261450"/>
    <lineage>
        <taxon>Eukaryota</taxon>
        <taxon>Viridiplantae</taxon>
        <taxon>Streptophyta</taxon>
        <taxon>Embryophyta</taxon>
        <taxon>Tracheophyta</taxon>
        <taxon>Spermatophyta</taxon>
        <taxon>Magnoliopsida</taxon>
        <taxon>Ranunculales</taxon>
        <taxon>Ranunculaceae</taxon>
        <taxon>Coptidoideae</taxon>
        <taxon>Coptis</taxon>
    </lineage>
</organism>
<reference evidence="1 2" key="1">
    <citation type="submission" date="2020-10" db="EMBL/GenBank/DDBJ databases">
        <title>The Coptis chinensis genome and diversification of protoberbering-type alkaloids.</title>
        <authorList>
            <person name="Wang B."/>
            <person name="Shu S."/>
            <person name="Song C."/>
            <person name="Liu Y."/>
        </authorList>
    </citation>
    <scope>NUCLEOTIDE SEQUENCE [LARGE SCALE GENOMIC DNA]</scope>
    <source>
        <strain evidence="1">HL-2020</strain>
        <tissue evidence="1">Leaf</tissue>
    </source>
</reference>
<comment type="caution">
    <text evidence="1">The sequence shown here is derived from an EMBL/GenBank/DDBJ whole genome shotgun (WGS) entry which is preliminary data.</text>
</comment>
<accession>A0A835HBG0</accession>
<evidence type="ECO:0000313" key="1">
    <source>
        <dbReference type="EMBL" id="KAF9595965.1"/>
    </source>
</evidence>